<dbReference type="Proteomes" id="UP001445335">
    <property type="component" value="Unassembled WGS sequence"/>
</dbReference>
<protein>
    <submittedName>
        <fullName evidence="5">Uncharacterized protein</fullName>
    </submittedName>
</protein>
<comment type="similarity">
    <text evidence="1">Belongs to the peptidase C1 family.</text>
</comment>
<feature type="domain" description="Cathepsin propeptide inhibitor" evidence="4">
    <location>
        <begin position="276"/>
        <end position="332"/>
    </location>
</feature>
<evidence type="ECO:0000313" key="6">
    <source>
        <dbReference type="Proteomes" id="UP001445335"/>
    </source>
</evidence>
<dbReference type="AlphaFoldDB" id="A0AAW1SL04"/>
<dbReference type="InterPro" id="IPR039417">
    <property type="entry name" value="Peptidase_C1A_papain-like"/>
</dbReference>
<evidence type="ECO:0000259" key="3">
    <source>
        <dbReference type="SMART" id="SM00645"/>
    </source>
</evidence>
<keyword evidence="6" id="KW-1185">Reference proteome</keyword>
<dbReference type="SUPFAM" id="SSF54001">
    <property type="entry name" value="Cysteine proteinases"/>
    <property type="match status" value="1"/>
</dbReference>
<dbReference type="SMART" id="SM00645">
    <property type="entry name" value="Pept_C1"/>
    <property type="match status" value="1"/>
</dbReference>
<dbReference type="InterPro" id="IPR013201">
    <property type="entry name" value="Prot_inhib_I29"/>
</dbReference>
<comment type="caution">
    <text evidence="5">The sequence shown here is derived from an EMBL/GenBank/DDBJ whole genome shotgun (WGS) entry which is preliminary data.</text>
</comment>
<dbReference type="PROSITE" id="PS00640">
    <property type="entry name" value="THIOL_PROTEASE_ASN"/>
    <property type="match status" value="1"/>
</dbReference>
<evidence type="ECO:0000259" key="4">
    <source>
        <dbReference type="SMART" id="SM00848"/>
    </source>
</evidence>
<name>A0AAW1SL04_9CHLO</name>
<dbReference type="PRINTS" id="PR00705">
    <property type="entry name" value="PAPAIN"/>
</dbReference>
<dbReference type="PANTHER" id="PTHR12411">
    <property type="entry name" value="CYSTEINE PROTEASE FAMILY C1-RELATED"/>
    <property type="match status" value="1"/>
</dbReference>
<evidence type="ECO:0000313" key="5">
    <source>
        <dbReference type="EMBL" id="KAK9846258.1"/>
    </source>
</evidence>
<dbReference type="InterPro" id="IPR025661">
    <property type="entry name" value="Pept_asp_AS"/>
</dbReference>
<keyword evidence="2" id="KW-1015">Disulfide bond</keyword>
<dbReference type="SMART" id="SM00848">
    <property type="entry name" value="Inhibitor_I29"/>
    <property type="match status" value="1"/>
</dbReference>
<dbReference type="GO" id="GO:0006508">
    <property type="term" value="P:proteolysis"/>
    <property type="evidence" value="ECO:0007669"/>
    <property type="project" value="InterPro"/>
</dbReference>
<dbReference type="InterPro" id="IPR013128">
    <property type="entry name" value="Peptidase_C1A"/>
</dbReference>
<gene>
    <name evidence="5" type="ORF">WJX81_000204</name>
</gene>
<evidence type="ECO:0000256" key="2">
    <source>
        <dbReference type="ARBA" id="ARBA00023157"/>
    </source>
</evidence>
<dbReference type="Gene3D" id="3.90.70.10">
    <property type="entry name" value="Cysteine proteinases"/>
    <property type="match status" value="1"/>
</dbReference>
<feature type="domain" description="Peptidase C1A papain C-terminal" evidence="3">
    <location>
        <begin position="366"/>
        <end position="589"/>
    </location>
</feature>
<dbReference type="Pfam" id="PF08246">
    <property type="entry name" value="Inhibitor_I29"/>
    <property type="match status" value="1"/>
</dbReference>
<dbReference type="InterPro" id="IPR000668">
    <property type="entry name" value="Peptidase_C1A_C"/>
</dbReference>
<dbReference type="PROSITE" id="PS00139">
    <property type="entry name" value="THIOL_PROTEASE_CYS"/>
    <property type="match status" value="1"/>
</dbReference>
<organism evidence="5 6">
    <name type="scientific">Elliptochloris bilobata</name>
    <dbReference type="NCBI Taxonomy" id="381761"/>
    <lineage>
        <taxon>Eukaryota</taxon>
        <taxon>Viridiplantae</taxon>
        <taxon>Chlorophyta</taxon>
        <taxon>core chlorophytes</taxon>
        <taxon>Trebouxiophyceae</taxon>
        <taxon>Trebouxiophyceae incertae sedis</taxon>
        <taxon>Elliptochloris clade</taxon>
        <taxon>Elliptochloris</taxon>
    </lineage>
</organism>
<proteinExistence type="inferred from homology"/>
<sequence length="593" mass="66216">MLLSILAAQRKELVPGQAAIHTLLSTVFLAKRLRTFQGRVKHEPRPPVWPGQYQVFFTVDVPYVNKLQSTPLRYQYQAWQDEERGMQKIIRDGVETNIQVLGGGEAGGLEYIMQPRIDKLYCVTYPLGGGAGPTAQAQRRRLLQSNAAKLGMVLPEIGERWAYNGSTVVANGRHAGRVADVWVWRVDDEQGYGTYHNVYTFLAGRDGEPLALLMRGVNLYTGGHFDEYDAIFFAYKICPEEPDPAVRGVARHQRRYSSAALWRSLLPNRHYGDAAYDAFVHRHGRRHGSAEEYEGRRQVFHENWAKIGAWNADGSGHELGVNRFADWTQDEYEALVLPTHGSVPHPTLASARSARLHRPALAPAMLPATVDWRGTPADSPVKDQAACGSCWAFGSVASLEAAYFRETGKQLLLSEQNLMDCAWGYGNTACLGGFQSLAYNYMTDVLGIASEEAYPYKGVSDYCHADIPHAAKFANFSQVWVNATETHTQEQAVMDAILTKGPMTVSVNAEGEDFRFYKSGIYNNKKCSPKMKRLDHAVIVSGYGRTPEGQDYWIVKNTWSPYWGVGGYIYIARDPDHDCGIATQAIYTDLRVV</sequence>
<reference evidence="5 6" key="1">
    <citation type="journal article" date="2024" name="Nat. Commun.">
        <title>Phylogenomics reveals the evolutionary origins of lichenization in chlorophyte algae.</title>
        <authorList>
            <person name="Puginier C."/>
            <person name="Libourel C."/>
            <person name="Otte J."/>
            <person name="Skaloud P."/>
            <person name="Haon M."/>
            <person name="Grisel S."/>
            <person name="Petersen M."/>
            <person name="Berrin J.G."/>
            <person name="Delaux P.M."/>
            <person name="Dal Grande F."/>
            <person name="Keller J."/>
        </authorList>
    </citation>
    <scope>NUCLEOTIDE SEQUENCE [LARGE SCALE GENOMIC DNA]</scope>
    <source>
        <strain evidence="5 6">SAG 245.80</strain>
    </source>
</reference>
<dbReference type="GO" id="GO:0008234">
    <property type="term" value="F:cysteine-type peptidase activity"/>
    <property type="evidence" value="ECO:0007669"/>
    <property type="project" value="InterPro"/>
</dbReference>
<dbReference type="InterPro" id="IPR038765">
    <property type="entry name" value="Papain-like_cys_pep_sf"/>
</dbReference>
<dbReference type="CDD" id="cd02248">
    <property type="entry name" value="Peptidase_C1A"/>
    <property type="match status" value="1"/>
</dbReference>
<dbReference type="EMBL" id="JALJOU010000001">
    <property type="protein sequence ID" value="KAK9846258.1"/>
    <property type="molecule type" value="Genomic_DNA"/>
</dbReference>
<evidence type="ECO:0000256" key="1">
    <source>
        <dbReference type="ARBA" id="ARBA00008455"/>
    </source>
</evidence>
<dbReference type="Pfam" id="PF00112">
    <property type="entry name" value="Peptidase_C1"/>
    <property type="match status" value="1"/>
</dbReference>
<dbReference type="InterPro" id="IPR000169">
    <property type="entry name" value="Pept_cys_AS"/>
</dbReference>
<dbReference type="FunFam" id="3.90.70.10:FF:000332">
    <property type="entry name" value="Cathepsin L1"/>
    <property type="match status" value="1"/>
</dbReference>
<accession>A0AAW1SL04</accession>